<keyword evidence="1" id="KW-0328">Glycosyltransferase</keyword>
<proteinExistence type="predicted"/>
<reference evidence="5" key="1">
    <citation type="journal article" date="2014" name="Genome Announc.">
        <title>Draft Genome Sequence of Clostridium straminisolvens Strain JCM 21531T, Isolated from a Cellulose-Degrading Bacterial Community.</title>
        <authorList>
            <person name="Yuki M."/>
            <person name="Oshima K."/>
            <person name="Suda W."/>
            <person name="Sakamoto M."/>
            <person name="Kitamura K."/>
            <person name="Iida T."/>
            <person name="Hattori M."/>
            <person name="Ohkuma M."/>
        </authorList>
    </citation>
    <scope>NUCLEOTIDE SEQUENCE [LARGE SCALE GENOMIC DNA]</scope>
    <source>
        <strain evidence="5">JCM 21531</strain>
    </source>
</reference>
<dbReference type="GO" id="GO:0016757">
    <property type="term" value="F:glycosyltransferase activity"/>
    <property type="evidence" value="ECO:0007669"/>
    <property type="project" value="UniProtKB-KW"/>
</dbReference>
<dbReference type="AlphaFoldDB" id="W4VC18"/>
<dbReference type="Pfam" id="PF17167">
    <property type="entry name" value="Glyco_hydro_94"/>
    <property type="match status" value="1"/>
</dbReference>
<dbReference type="InterPro" id="IPR037018">
    <property type="entry name" value="GH65_N"/>
</dbReference>
<gene>
    <name evidence="5" type="ORF">JCM21531_3936</name>
</gene>
<feature type="domain" description="Glycosyl hydrolase 94 supersandwich" evidence="3">
    <location>
        <begin position="2"/>
        <end position="146"/>
    </location>
</feature>
<dbReference type="Gene3D" id="1.50.10.10">
    <property type="match status" value="1"/>
</dbReference>
<dbReference type="STRING" id="1294263.JCM21531_3936"/>
<dbReference type="EMBL" id="BAVR01000065">
    <property type="protein sequence ID" value="GAE90338.1"/>
    <property type="molecule type" value="Genomic_DNA"/>
</dbReference>
<dbReference type="SMR" id="W4VC18"/>
<dbReference type="PANTHER" id="PTHR37469:SF2">
    <property type="entry name" value="CELLOBIONIC ACID PHOSPHORYLASE"/>
    <property type="match status" value="1"/>
</dbReference>
<dbReference type="Proteomes" id="UP000019109">
    <property type="component" value="Unassembled WGS sequence"/>
</dbReference>
<dbReference type="InterPro" id="IPR010383">
    <property type="entry name" value="Glyco_hydrolase_94_b-supersand"/>
</dbReference>
<evidence type="ECO:0000313" key="6">
    <source>
        <dbReference type="Proteomes" id="UP000019109"/>
    </source>
</evidence>
<evidence type="ECO:0000259" key="3">
    <source>
        <dbReference type="Pfam" id="PF06165"/>
    </source>
</evidence>
<evidence type="ECO:0000313" key="5">
    <source>
        <dbReference type="EMBL" id="GAE90338.1"/>
    </source>
</evidence>
<dbReference type="InterPro" id="IPR033432">
    <property type="entry name" value="GH94_catalytic"/>
</dbReference>
<dbReference type="Gene3D" id="2.70.98.40">
    <property type="entry name" value="Glycoside hydrolase, family 65, N-terminal domain"/>
    <property type="match status" value="1"/>
</dbReference>
<comment type="caution">
    <text evidence="5">The sequence shown here is derived from an EMBL/GenBank/DDBJ whole genome shotgun (WGS) entry which is preliminary data.</text>
</comment>
<evidence type="ECO:0000256" key="2">
    <source>
        <dbReference type="ARBA" id="ARBA00022679"/>
    </source>
</evidence>
<protein>
    <submittedName>
        <fullName evidence="5">Cellobiose phosphorylase</fullName>
    </submittedName>
</protein>
<accession>W4VC18</accession>
<dbReference type="PANTHER" id="PTHR37469">
    <property type="entry name" value="CELLOBIONIC ACID PHOSPHORYLASE-RELATED"/>
    <property type="match status" value="1"/>
</dbReference>
<dbReference type="Pfam" id="PF06165">
    <property type="entry name" value="GH94_b-supersand"/>
    <property type="match status" value="1"/>
</dbReference>
<evidence type="ECO:0000256" key="1">
    <source>
        <dbReference type="ARBA" id="ARBA00022676"/>
    </source>
</evidence>
<name>W4VC18_9FIRM</name>
<dbReference type="SUPFAM" id="SSF48208">
    <property type="entry name" value="Six-hairpin glycosidases"/>
    <property type="match status" value="1"/>
</dbReference>
<dbReference type="InterPro" id="IPR008928">
    <property type="entry name" value="6-hairpin_glycosidase_sf"/>
</dbReference>
<feature type="domain" description="Glycosyl hydrolase 94 catalytic" evidence="4">
    <location>
        <begin position="184"/>
        <end position="571"/>
    </location>
</feature>
<evidence type="ECO:0000259" key="4">
    <source>
        <dbReference type="Pfam" id="PF17167"/>
    </source>
</evidence>
<dbReference type="Gene3D" id="2.60.420.10">
    <property type="entry name" value="Maltose phosphorylase, domain 3"/>
    <property type="match status" value="1"/>
</dbReference>
<dbReference type="InterPro" id="IPR012341">
    <property type="entry name" value="6hp_glycosidase-like_sf"/>
</dbReference>
<dbReference type="GO" id="GO:0005975">
    <property type="term" value="P:carbohydrate metabolic process"/>
    <property type="evidence" value="ECO:0007669"/>
    <property type="project" value="InterPro"/>
</dbReference>
<dbReference type="InterPro" id="IPR052047">
    <property type="entry name" value="GH94_Enzymes"/>
</dbReference>
<keyword evidence="6" id="KW-1185">Reference proteome</keyword>
<organism evidence="5 6">
    <name type="scientific">Acetivibrio straminisolvens JCM 21531</name>
    <dbReference type="NCBI Taxonomy" id="1294263"/>
    <lineage>
        <taxon>Bacteria</taxon>
        <taxon>Bacillati</taxon>
        <taxon>Bacillota</taxon>
        <taxon>Clostridia</taxon>
        <taxon>Eubacteriales</taxon>
        <taxon>Oscillospiraceae</taxon>
        <taxon>Acetivibrio</taxon>
    </lineage>
</organism>
<sequence>MKNASDKARNLSITYMGMFGTGATHAIFEDVTYTNVIMQSAALYNDKGEFIGITPDYYPEEFKQDTRFVSMIVRNGDKKSFPQSFCTDYNDFIGKGTLEHPSGGYNLNNKLNRKGPGFFALGSPFTVEAGKTVVIDTFTGLSSSKDNENYSDAIMCNELENLLSYFEKSEAVEETLNEIINFHENYCKYFEFQTGNKLFDSGFNKNLSFQILYQTFMSRSFCQTQKGYREIGFREIQDMFASMYYFINIGYQEFVRDLLFEWTANVYKMGYANHNFYWVGKQPGLYSDDSLWLLQAYYRYIVYTKDTSVLNEEVPVADGNNEKRAVRDTLKAIIQYSACISVGDHGLPLLDHADWNDCLKIDNNYIDGATKEKLYYEQLKKTNGKYGDRFVSDHSESVMNAFLLKLAIDHLAEIAALDQDAKLTQEMSELSKVIYNRIQEHAWKKNFFARVLLNRYKDGSYTYLGAKGDKLSDDPNIDGVYFLNSFSWSVLSDVATDEQIGIMVDTIKKYLLTKCGLRLISPADLNKLAHDTATGHYFFGDRENGAVFKHASMMAAAALVKAAKKVKDNELAKEMTRIAYFMVDLVLPYKNLENPFQVAGNPRICTQYINTETGENIGPLLSGTATWLNLTLISLAGIEYIKEGISFNPILREEETQLNFVLKAPKCSYKFSISKPAGFARMESSEYELLIDGKKADSAIIPMFTDEKEHTVTLQFK</sequence>
<keyword evidence="2" id="KW-0808">Transferase</keyword>